<gene>
    <name evidence="1" type="ORF">FZ040_00385</name>
</gene>
<dbReference type="GO" id="GO:0000287">
    <property type="term" value="F:magnesium ion binding"/>
    <property type="evidence" value="ECO:0007669"/>
    <property type="project" value="TreeGrafter"/>
</dbReference>
<dbReference type="RefSeq" id="WP_149170176.1">
    <property type="nucleotide sequence ID" value="NZ_VTOY01000001.1"/>
</dbReference>
<dbReference type="PANTHER" id="PTHR10000:SF8">
    <property type="entry name" value="HAD SUPERFAMILY HYDROLASE-LIKE, TYPE 3"/>
    <property type="match status" value="1"/>
</dbReference>
<reference evidence="1 2" key="1">
    <citation type="submission" date="2019-08" db="EMBL/GenBank/DDBJ databases">
        <title>Selenomonas sp. mPRGC5 and Selenomonas sp. mPRGC8 isolated from ruminal fluid of dairy goat (Capra hircus).</title>
        <authorList>
            <person name="Poothong S."/>
            <person name="Nuengjamnong C."/>
            <person name="Tanasupawat S."/>
        </authorList>
    </citation>
    <scope>NUCLEOTIDE SEQUENCE [LARGE SCALE GENOMIC DNA]</scope>
    <source>
        <strain evidence="2">mPRGC5</strain>
    </source>
</reference>
<dbReference type="InterPro" id="IPR023214">
    <property type="entry name" value="HAD_sf"/>
</dbReference>
<protein>
    <submittedName>
        <fullName evidence="1">Cof-type HAD-IIB family hydrolase</fullName>
    </submittedName>
</protein>
<dbReference type="SUPFAM" id="SSF56784">
    <property type="entry name" value="HAD-like"/>
    <property type="match status" value="1"/>
</dbReference>
<keyword evidence="2" id="KW-1185">Reference proteome</keyword>
<dbReference type="SFLD" id="SFLDG01140">
    <property type="entry name" value="C2.B:_Phosphomannomutase_and_P"/>
    <property type="match status" value="1"/>
</dbReference>
<dbReference type="AlphaFoldDB" id="A0A5D6WAQ8"/>
<comment type="caution">
    <text evidence="1">The sequence shown here is derived from an EMBL/GenBank/DDBJ whole genome shotgun (WGS) entry which is preliminary data.</text>
</comment>
<keyword evidence="1" id="KW-0378">Hydrolase</keyword>
<dbReference type="GO" id="GO:0016791">
    <property type="term" value="F:phosphatase activity"/>
    <property type="evidence" value="ECO:0007669"/>
    <property type="project" value="TreeGrafter"/>
</dbReference>
<dbReference type="InterPro" id="IPR000150">
    <property type="entry name" value="Cof"/>
</dbReference>
<dbReference type="Pfam" id="PF08282">
    <property type="entry name" value="Hydrolase_3"/>
    <property type="match status" value="1"/>
</dbReference>
<organism evidence="1 2">
    <name type="scientific">Selenomonas ruminis</name>
    <dbReference type="NCBI Taxonomy" id="2593411"/>
    <lineage>
        <taxon>Bacteria</taxon>
        <taxon>Bacillati</taxon>
        <taxon>Bacillota</taxon>
        <taxon>Negativicutes</taxon>
        <taxon>Selenomonadales</taxon>
        <taxon>Selenomonadaceae</taxon>
        <taxon>Selenomonas</taxon>
    </lineage>
</organism>
<proteinExistence type="predicted"/>
<dbReference type="NCBIfam" id="TIGR00099">
    <property type="entry name" value="Cof-subfamily"/>
    <property type="match status" value="1"/>
</dbReference>
<accession>A0A5D6WAQ8</accession>
<evidence type="ECO:0000313" key="1">
    <source>
        <dbReference type="EMBL" id="TYZ24542.1"/>
    </source>
</evidence>
<dbReference type="Gene3D" id="3.30.1240.10">
    <property type="match status" value="1"/>
</dbReference>
<dbReference type="GO" id="GO:0005829">
    <property type="term" value="C:cytosol"/>
    <property type="evidence" value="ECO:0007669"/>
    <property type="project" value="TreeGrafter"/>
</dbReference>
<dbReference type="SFLD" id="SFLDS00003">
    <property type="entry name" value="Haloacid_Dehalogenase"/>
    <property type="match status" value="1"/>
</dbReference>
<dbReference type="Proteomes" id="UP000323646">
    <property type="component" value="Unassembled WGS sequence"/>
</dbReference>
<sequence length="269" mass="29605">MTKAVFFDIDGTLINIHRGQTSLTEPVKKAIRALRKAGHHTFIASGRPWAYLAKELTTSGLFDGFVLLNGAVVLLDGKVIFRKDLPLEVVRAIVKRAEECGVEYILESNPSVYLKREYKALEEVYTSIDIGLEDFVRDYDESLAGLQIGKIEFLSETPNAGGLFHELLAWPGLTGLIDPTLLKYMELYSADISKGTGILEALKYLGIPVEESYAFGDGLNDLEMMDTVGTSLVMGNAGNELKAKADYVLPSVDEDGVADGIYRYILKTI</sequence>
<dbReference type="EMBL" id="VTOY01000001">
    <property type="protein sequence ID" value="TYZ24542.1"/>
    <property type="molecule type" value="Genomic_DNA"/>
</dbReference>
<name>A0A5D6WAQ8_9FIRM</name>
<dbReference type="Gene3D" id="3.40.50.1000">
    <property type="entry name" value="HAD superfamily/HAD-like"/>
    <property type="match status" value="1"/>
</dbReference>
<evidence type="ECO:0000313" key="2">
    <source>
        <dbReference type="Proteomes" id="UP000323646"/>
    </source>
</evidence>
<dbReference type="PANTHER" id="PTHR10000">
    <property type="entry name" value="PHOSPHOSERINE PHOSPHATASE"/>
    <property type="match status" value="1"/>
</dbReference>
<dbReference type="OrthoDB" id="9810101at2"/>
<dbReference type="InterPro" id="IPR036412">
    <property type="entry name" value="HAD-like_sf"/>
</dbReference>
<dbReference type="PROSITE" id="PS01229">
    <property type="entry name" value="COF_2"/>
    <property type="match status" value="1"/>
</dbReference>